<evidence type="ECO:0000313" key="1">
    <source>
        <dbReference type="EMBL" id="VDO78801.1"/>
    </source>
</evidence>
<dbReference type="Proteomes" id="UP000268014">
    <property type="component" value="Unassembled WGS sequence"/>
</dbReference>
<dbReference type="AlphaFoldDB" id="A0A0N4X5R7"/>
<dbReference type="WBParaSite" id="HPLM_0001970901-mRNA-1">
    <property type="protein sequence ID" value="HPLM_0001970901-mRNA-1"/>
    <property type="gene ID" value="HPLM_0001970901"/>
</dbReference>
<sequence>MELENMADEQSGLPSHCSRHCRWSRAFTVSLTALYGFLVDDGKLIITTCSFSSQMSVESASSSDMSSE</sequence>
<name>A0A0N4X5R7_HAEPC</name>
<gene>
    <name evidence="1" type="ORF">HPLM_LOCUS19701</name>
</gene>
<organism evidence="3">
    <name type="scientific">Haemonchus placei</name>
    <name type="common">Barber's pole worm</name>
    <dbReference type="NCBI Taxonomy" id="6290"/>
    <lineage>
        <taxon>Eukaryota</taxon>
        <taxon>Metazoa</taxon>
        <taxon>Ecdysozoa</taxon>
        <taxon>Nematoda</taxon>
        <taxon>Chromadorea</taxon>
        <taxon>Rhabditida</taxon>
        <taxon>Rhabditina</taxon>
        <taxon>Rhabditomorpha</taxon>
        <taxon>Strongyloidea</taxon>
        <taxon>Trichostrongylidae</taxon>
        <taxon>Haemonchus</taxon>
    </lineage>
</organism>
<accession>A0A0N4X5R7</accession>
<keyword evidence="2" id="KW-1185">Reference proteome</keyword>
<dbReference type="EMBL" id="UZAF01021522">
    <property type="protein sequence ID" value="VDO78801.1"/>
    <property type="molecule type" value="Genomic_DNA"/>
</dbReference>
<evidence type="ECO:0000313" key="2">
    <source>
        <dbReference type="Proteomes" id="UP000268014"/>
    </source>
</evidence>
<protein>
    <submittedName>
        <fullName evidence="3">ZP domain-containing protein</fullName>
    </submittedName>
</protein>
<reference evidence="3" key="1">
    <citation type="submission" date="2017-02" db="UniProtKB">
        <authorList>
            <consortium name="WormBaseParasite"/>
        </authorList>
    </citation>
    <scope>IDENTIFICATION</scope>
</reference>
<reference evidence="1 2" key="2">
    <citation type="submission" date="2018-11" db="EMBL/GenBank/DDBJ databases">
        <authorList>
            <consortium name="Pathogen Informatics"/>
        </authorList>
    </citation>
    <scope>NUCLEOTIDE SEQUENCE [LARGE SCALE GENOMIC DNA]</scope>
    <source>
        <strain evidence="1 2">MHpl1</strain>
    </source>
</reference>
<proteinExistence type="predicted"/>
<evidence type="ECO:0000313" key="3">
    <source>
        <dbReference type="WBParaSite" id="HPLM_0001970901-mRNA-1"/>
    </source>
</evidence>